<accession>D6Y6L4</accession>
<evidence type="ECO:0000256" key="2">
    <source>
        <dbReference type="ARBA" id="ARBA00022475"/>
    </source>
</evidence>
<keyword evidence="6 8" id="KW-1133">Transmembrane helix</keyword>
<feature type="transmembrane region" description="Helical" evidence="8">
    <location>
        <begin position="137"/>
        <end position="160"/>
    </location>
</feature>
<dbReference type="GO" id="GO:0009103">
    <property type="term" value="P:lipopolysaccharide biosynthetic process"/>
    <property type="evidence" value="ECO:0007669"/>
    <property type="project" value="UniProtKB-ARBA"/>
</dbReference>
<dbReference type="Pfam" id="PF13231">
    <property type="entry name" value="PMT_2"/>
    <property type="match status" value="1"/>
</dbReference>
<feature type="transmembrane region" description="Helical" evidence="8">
    <location>
        <begin position="172"/>
        <end position="194"/>
    </location>
</feature>
<keyword evidence="4" id="KW-0808">Transferase</keyword>
<evidence type="ECO:0000313" key="11">
    <source>
        <dbReference type="Proteomes" id="UP000006640"/>
    </source>
</evidence>
<dbReference type="PANTHER" id="PTHR33908">
    <property type="entry name" value="MANNOSYLTRANSFERASE YKCB-RELATED"/>
    <property type="match status" value="1"/>
</dbReference>
<dbReference type="AlphaFoldDB" id="D6Y6L4"/>
<dbReference type="Proteomes" id="UP000006640">
    <property type="component" value="Chromosome"/>
</dbReference>
<keyword evidence="3" id="KW-0328">Glycosyltransferase</keyword>
<feature type="transmembrane region" description="Helical" evidence="8">
    <location>
        <begin position="246"/>
        <end position="272"/>
    </location>
</feature>
<feature type="transmembrane region" description="Helical" evidence="8">
    <location>
        <begin position="218"/>
        <end position="240"/>
    </location>
</feature>
<evidence type="ECO:0000256" key="3">
    <source>
        <dbReference type="ARBA" id="ARBA00022676"/>
    </source>
</evidence>
<dbReference type="PANTHER" id="PTHR33908:SF3">
    <property type="entry name" value="UNDECAPRENYL PHOSPHATE-ALPHA-4-AMINO-4-DEOXY-L-ARABINOSE ARABINOSYL TRANSFERASE"/>
    <property type="match status" value="1"/>
</dbReference>
<feature type="transmembrane region" description="Helical" evidence="8">
    <location>
        <begin position="82"/>
        <end position="102"/>
    </location>
</feature>
<evidence type="ECO:0000256" key="8">
    <source>
        <dbReference type="SAM" id="Phobius"/>
    </source>
</evidence>
<dbReference type="GO" id="GO:0010041">
    <property type="term" value="P:response to iron(III) ion"/>
    <property type="evidence" value="ECO:0007669"/>
    <property type="project" value="TreeGrafter"/>
</dbReference>
<evidence type="ECO:0000256" key="5">
    <source>
        <dbReference type="ARBA" id="ARBA00022692"/>
    </source>
</evidence>
<reference evidence="10 11" key="1">
    <citation type="submission" date="2010-01" db="EMBL/GenBank/DDBJ databases">
        <title>The complete genome of Thermobispora bispora DSM 43833.</title>
        <authorList>
            <consortium name="US DOE Joint Genome Institute (JGI-PGF)"/>
            <person name="Lucas S."/>
            <person name="Copeland A."/>
            <person name="Lapidus A."/>
            <person name="Glavina del Rio T."/>
            <person name="Dalin E."/>
            <person name="Tice H."/>
            <person name="Bruce D."/>
            <person name="Goodwin L."/>
            <person name="Pitluck S."/>
            <person name="Kyrpides N."/>
            <person name="Mavromatis K."/>
            <person name="Ivanova N."/>
            <person name="Mikhailova N."/>
            <person name="Chertkov O."/>
            <person name="Brettin T."/>
            <person name="Detter J.C."/>
            <person name="Han C."/>
            <person name="Larimer F."/>
            <person name="Land M."/>
            <person name="Hauser L."/>
            <person name="Markowitz V."/>
            <person name="Cheng J.-F."/>
            <person name="Hugenholtz P."/>
            <person name="Woyke T."/>
            <person name="Wu D."/>
            <person name="Jando M."/>
            <person name="Schneider S."/>
            <person name="Klenk H.-P."/>
            <person name="Eisen J.A."/>
        </authorList>
    </citation>
    <scope>NUCLEOTIDE SEQUENCE [LARGE SCALE GENOMIC DNA]</scope>
    <source>
        <strain evidence="11">ATCC 19993 / DSM 43833 / CBS 139.67 / JCM 10125 / KCTC 9307 / NBRC 14880 / R51</strain>
    </source>
</reference>
<organism evidence="10 11">
    <name type="scientific">Thermobispora bispora (strain ATCC 19993 / DSM 43833 / CBS 139.67 / JCM 10125 / KCTC 9307 / NBRC 14880 / R51)</name>
    <dbReference type="NCBI Taxonomy" id="469371"/>
    <lineage>
        <taxon>Bacteria</taxon>
        <taxon>Bacillati</taxon>
        <taxon>Actinomycetota</taxon>
        <taxon>Actinomycetes</taxon>
        <taxon>Streptosporangiales</taxon>
        <taxon>Streptosporangiaceae</taxon>
        <taxon>Thermobispora</taxon>
    </lineage>
</organism>
<proteinExistence type="predicted"/>
<dbReference type="InterPro" id="IPR038731">
    <property type="entry name" value="RgtA/B/C-like"/>
</dbReference>
<evidence type="ECO:0000256" key="7">
    <source>
        <dbReference type="ARBA" id="ARBA00023136"/>
    </source>
</evidence>
<protein>
    <submittedName>
        <fullName evidence="10">Membrane protein-like protein</fullName>
    </submittedName>
</protein>
<feature type="domain" description="Glycosyltransferase RgtA/B/C/D-like" evidence="9">
    <location>
        <begin position="44"/>
        <end position="187"/>
    </location>
</feature>
<evidence type="ECO:0000256" key="6">
    <source>
        <dbReference type="ARBA" id="ARBA00022989"/>
    </source>
</evidence>
<dbReference type="GO" id="GO:0016763">
    <property type="term" value="F:pentosyltransferase activity"/>
    <property type="evidence" value="ECO:0007669"/>
    <property type="project" value="TreeGrafter"/>
</dbReference>
<keyword evidence="7 8" id="KW-0472">Membrane</keyword>
<keyword evidence="2" id="KW-1003">Cell membrane</keyword>
<evidence type="ECO:0000313" key="10">
    <source>
        <dbReference type="EMBL" id="ADG87586.1"/>
    </source>
</evidence>
<dbReference type="eggNOG" id="COG5305">
    <property type="taxonomic scope" value="Bacteria"/>
</dbReference>
<feature type="transmembrane region" description="Helical" evidence="8">
    <location>
        <begin position="58"/>
        <end position="75"/>
    </location>
</feature>
<gene>
    <name evidence="10" type="ordered locus">Tbis_0862</name>
</gene>
<keyword evidence="5 8" id="KW-0812">Transmembrane</keyword>
<dbReference type="InterPro" id="IPR050297">
    <property type="entry name" value="LipidA_mod_glycosyltrf_83"/>
</dbReference>
<evidence type="ECO:0000259" key="9">
    <source>
        <dbReference type="Pfam" id="PF13231"/>
    </source>
</evidence>
<comment type="subcellular location">
    <subcellularLocation>
        <location evidence="1">Cell membrane</location>
        <topology evidence="1">Multi-pass membrane protein</topology>
    </subcellularLocation>
</comment>
<dbReference type="KEGG" id="tbi:Tbis_0862"/>
<keyword evidence="11" id="KW-1185">Reference proteome</keyword>
<sequence length="446" mass="47441">MAITGTTASFSGDELATYNAATRSLDALWELAKHIDGHFLPYYLFMHLWTLLGGHAEWWMRLPSAIGVGIAAALLTDLGRRLHGTAAGLCAAAIFAVLPSVSFHGANARPYAFAAAAAALSAWALHRVLERPTRGRLAGYAGAVALLGCTHLFSALVLPAQVLAALCHRVPLLRFLPALAAGCVPMAVLGVIGYQERHAISWIQPAEPEILLRYPKMLTGSVPVGWALLLLAVAGLAVLWRRGRAGAVLVAGWLLLPPPLLLTISALITPAYVDRYLFPAAPALALAAGIAVASLGRLAVPVIVIVAALGLPTQADYRQRNGHYDDFPGAVQVIKDRARPGDAIIYGQSRLRTGFGYYADGPLPDDVLRVGTAPSATGFGYPERSDVAAALAGRRRVWVVWRGTKEEGLSGSKIPVIEKVRDAGFRLAFAWHSAELPGLTVTLFTR</sequence>
<name>D6Y6L4_THEBD</name>
<dbReference type="HOGENOM" id="CLU_024191_0_0_11"/>
<dbReference type="EMBL" id="CP001874">
    <property type="protein sequence ID" value="ADG87586.1"/>
    <property type="molecule type" value="Genomic_DNA"/>
</dbReference>
<dbReference type="STRING" id="469371.Tbis_0862"/>
<evidence type="ECO:0000256" key="4">
    <source>
        <dbReference type="ARBA" id="ARBA00022679"/>
    </source>
</evidence>
<dbReference type="GO" id="GO:0005886">
    <property type="term" value="C:plasma membrane"/>
    <property type="evidence" value="ECO:0007669"/>
    <property type="project" value="UniProtKB-SubCell"/>
</dbReference>
<evidence type="ECO:0000256" key="1">
    <source>
        <dbReference type="ARBA" id="ARBA00004651"/>
    </source>
</evidence>
<feature type="transmembrane region" description="Helical" evidence="8">
    <location>
        <begin position="284"/>
        <end position="311"/>
    </location>
</feature>